<protein>
    <recommendedName>
        <fullName evidence="4">DUF4168 domain-containing protein</fullName>
    </recommendedName>
</protein>
<evidence type="ECO:0000313" key="2">
    <source>
        <dbReference type="EMBL" id="OYQ43976.1"/>
    </source>
</evidence>
<organism evidence="2 3">
    <name type="scientific">Flavobacterium cyanobacteriorum</name>
    <dbReference type="NCBI Taxonomy" id="2022802"/>
    <lineage>
        <taxon>Bacteria</taxon>
        <taxon>Pseudomonadati</taxon>
        <taxon>Bacteroidota</taxon>
        <taxon>Flavobacteriia</taxon>
        <taxon>Flavobacteriales</taxon>
        <taxon>Flavobacteriaceae</taxon>
        <taxon>Flavobacterium</taxon>
    </lineage>
</organism>
<name>A0A255ZRB3_9FLAO</name>
<keyword evidence="1" id="KW-0732">Signal</keyword>
<evidence type="ECO:0000313" key="3">
    <source>
        <dbReference type="Proteomes" id="UP000216605"/>
    </source>
</evidence>
<evidence type="ECO:0000256" key="1">
    <source>
        <dbReference type="SAM" id="SignalP"/>
    </source>
</evidence>
<evidence type="ECO:0008006" key="4">
    <source>
        <dbReference type="Google" id="ProtNLM"/>
    </source>
</evidence>
<dbReference type="AlphaFoldDB" id="A0A255ZRB3"/>
<feature type="signal peptide" evidence="1">
    <location>
        <begin position="1"/>
        <end position="31"/>
    </location>
</feature>
<gene>
    <name evidence="2" type="ORF">CHU92_02735</name>
</gene>
<accession>A0A255ZRB3</accession>
<dbReference type="EMBL" id="NOXV01000162">
    <property type="protein sequence ID" value="OYQ43976.1"/>
    <property type="molecule type" value="Genomic_DNA"/>
</dbReference>
<proteinExistence type="predicted"/>
<reference evidence="2 3" key="1">
    <citation type="submission" date="2017-07" db="EMBL/GenBank/DDBJ databases">
        <title>Flavobacterium cyanobacteriorum sp. nov., isolated from cyanobacterial aggregates in a eutrophic lake.</title>
        <authorList>
            <person name="Cai H."/>
        </authorList>
    </citation>
    <scope>NUCLEOTIDE SEQUENCE [LARGE SCALE GENOMIC DNA]</scope>
    <source>
        <strain evidence="2 3">TH021</strain>
    </source>
</reference>
<comment type="caution">
    <text evidence="2">The sequence shown here is derived from an EMBL/GenBank/DDBJ whole genome shotgun (WGS) entry which is preliminary data.</text>
</comment>
<sequence length="135" mass="15492">MLHLNNNIMDTIKKIFGIMLAFALFTINAVAQDKAAEGAKAVTANMKEQLSLNDSQYTKVYAINQDFLKKAMENKTTAKTRIEKAKRLKALDEERDAKLKSVLTEEQFKIFVANKAENRKKIRQYFQEKAEEQGM</sequence>
<feature type="chain" id="PRO_5012920088" description="DUF4168 domain-containing protein" evidence="1">
    <location>
        <begin position="32"/>
        <end position="135"/>
    </location>
</feature>
<keyword evidence="3" id="KW-1185">Reference proteome</keyword>
<dbReference type="Proteomes" id="UP000216605">
    <property type="component" value="Unassembled WGS sequence"/>
</dbReference>